<protein>
    <submittedName>
        <fullName evidence="1">Uncharacterized protein</fullName>
    </submittedName>
</protein>
<dbReference type="Proteomes" id="UP000265520">
    <property type="component" value="Unassembled WGS sequence"/>
</dbReference>
<reference evidence="1 2" key="1">
    <citation type="journal article" date="2018" name="Front. Plant Sci.">
        <title>Red Clover (Trifolium pratense) and Zigzag Clover (T. medium) - A Picture of Genomic Similarities and Differences.</title>
        <authorList>
            <person name="Dluhosova J."/>
            <person name="Istvanek J."/>
            <person name="Nedelnik J."/>
            <person name="Repkova J."/>
        </authorList>
    </citation>
    <scope>NUCLEOTIDE SEQUENCE [LARGE SCALE GENOMIC DNA]</scope>
    <source>
        <strain evidence="2">cv. 10/8</strain>
        <tissue evidence="1">Leaf</tissue>
    </source>
</reference>
<dbReference type="EMBL" id="LXQA010464569">
    <property type="protein sequence ID" value="MCI53524.1"/>
    <property type="molecule type" value="Genomic_DNA"/>
</dbReference>
<feature type="non-terminal residue" evidence="1">
    <location>
        <position position="1"/>
    </location>
</feature>
<proteinExistence type="predicted"/>
<organism evidence="1 2">
    <name type="scientific">Trifolium medium</name>
    <dbReference type="NCBI Taxonomy" id="97028"/>
    <lineage>
        <taxon>Eukaryota</taxon>
        <taxon>Viridiplantae</taxon>
        <taxon>Streptophyta</taxon>
        <taxon>Embryophyta</taxon>
        <taxon>Tracheophyta</taxon>
        <taxon>Spermatophyta</taxon>
        <taxon>Magnoliopsida</taxon>
        <taxon>eudicotyledons</taxon>
        <taxon>Gunneridae</taxon>
        <taxon>Pentapetalae</taxon>
        <taxon>rosids</taxon>
        <taxon>fabids</taxon>
        <taxon>Fabales</taxon>
        <taxon>Fabaceae</taxon>
        <taxon>Papilionoideae</taxon>
        <taxon>50 kb inversion clade</taxon>
        <taxon>NPAAA clade</taxon>
        <taxon>Hologalegina</taxon>
        <taxon>IRL clade</taxon>
        <taxon>Trifolieae</taxon>
        <taxon>Trifolium</taxon>
    </lineage>
</organism>
<dbReference type="AlphaFoldDB" id="A0A392SZ90"/>
<sequence>IAHPYIIRIPEGYSVRSPEIDAAVQEEAPTETTKVTQLLRRLDTVRDL</sequence>
<accession>A0A392SZ90</accession>
<comment type="caution">
    <text evidence="1">The sequence shown here is derived from an EMBL/GenBank/DDBJ whole genome shotgun (WGS) entry which is preliminary data.</text>
</comment>
<keyword evidence="2" id="KW-1185">Reference proteome</keyword>
<evidence type="ECO:0000313" key="2">
    <source>
        <dbReference type="Proteomes" id="UP000265520"/>
    </source>
</evidence>
<evidence type="ECO:0000313" key="1">
    <source>
        <dbReference type="EMBL" id="MCI53524.1"/>
    </source>
</evidence>
<name>A0A392SZ90_9FABA</name>